<keyword evidence="8" id="KW-0472">Membrane</keyword>
<gene>
    <name evidence="13" type="primary">fliM</name>
    <name evidence="13" type="ORF">OAN307_c29540</name>
</gene>
<dbReference type="InterPro" id="IPR001543">
    <property type="entry name" value="FliN-like_C"/>
</dbReference>
<evidence type="ECO:0000256" key="11">
    <source>
        <dbReference type="NCBIfam" id="TIGR01397"/>
    </source>
</evidence>
<accession>M9R7A1</accession>
<dbReference type="Pfam" id="PF02154">
    <property type="entry name" value="FliM"/>
    <property type="match status" value="1"/>
</dbReference>
<keyword evidence="13" id="KW-0282">Flagellum</keyword>
<dbReference type="KEGG" id="oat:OAN307_c29540"/>
<dbReference type="Gene3D" id="2.30.330.10">
    <property type="entry name" value="SpoA-like"/>
    <property type="match status" value="1"/>
</dbReference>
<evidence type="ECO:0000256" key="1">
    <source>
        <dbReference type="ARBA" id="ARBA00004117"/>
    </source>
</evidence>
<dbReference type="GO" id="GO:0050918">
    <property type="term" value="P:positive chemotaxis"/>
    <property type="evidence" value="ECO:0007669"/>
    <property type="project" value="TreeGrafter"/>
</dbReference>
<keyword evidence="5" id="KW-1003">Cell membrane</keyword>
<evidence type="ECO:0000256" key="4">
    <source>
        <dbReference type="ARBA" id="ARBA00021898"/>
    </source>
</evidence>
<evidence type="ECO:0000256" key="9">
    <source>
        <dbReference type="ARBA" id="ARBA00023143"/>
    </source>
</evidence>
<dbReference type="InterPro" id="IPR001689">
    <property type="entry name" value="Flag_FliM"/>
</dbReference>
<sequence length="326" mass="37159">MTPDRLTDDEVHALVKSVNMSEIAISDVSETKNIRSFEFGSDDLSLLGDYYALRVINERFARLARTVFQPMLRVQPRITALPPEVKTFDEYCKEFPTLMCLTTSRINELRGSKMMVIQPEFISTLTNAYYGGVLGQKYKPSTEFTSTESRIIEIVTEGLSRNLLIAWQDLMPLTFSDESREENLQFASFVDGEETVIICSFTIELPQENKAKFDILYPLQTLKPIAAQLRSRMQSEVVDDDLTWRERLERAVTEVRLTVNVQLSKPRISLRQLIEVQKGDVYPIQLRDGLSVLVHGQKMFAADIGEIAGFNAITITEKLNQNQTND</sequence>
<dbReference type="Gene3D" id="3.40.1550.10">
    <property type="entry name" value="CheC-like"/>
    <property type="match status" value="1"/>
</dbReference>
<dbReference type="NCBIfam" id="TIGR01397">
    <property type="entry name" value="fliM_switch"/>
    <property type="match status" value="1"/>
</dbReference>
<dbReference type="CDD" id="cd17908">
    <property type="entry name" value="FliM"/>
    <property type="match status" value="1"/>
</dbReference>
<dbReference type="GO" id="GO:0003774">
    <property type="term" value="F:cytoskeletal motor activity"/>
    <property type="evidence" value="ECO:0007669"/>
    <property type="project" value="InterPro"/>
</dbReference>
<evidence type="ECO:0000256" key="5">
    <source>
        <dbReference type="ARBA" id="ARBA00022475"/>
    </source>
</evidence>
<comment type="subcellular location">
    <subcellularLocation>
        <location evidence="1">Bacterial flagellum basal body</location>
    </subcellularLocation>
    <subcellularLocation>
        <location evidence="2">Cell membrane</location>
        <topology evidence="2">Peripheral membrane protein</topology>
    </subcellularLocation>
</comment>
<dbReference type="Pfam" id="PF01052">
    <property type="entry name" value="FliMN_C"/>
    <property type="match status" value="1"/>
</dbReference>
<evidence type="ECO:0000256" key="2">
    <source>
        <dbReference type="ARBA" id="ARBA00004202"/>
    </source>
</evidence>
<keyword evidence="6" id="KW-0145">Chemotaxis</keyword>
<evidence type="ECO:0000259" key="12">
    <source>
        <dbReference type="Pfam" id="PF01052"/>
    </source>
</evidence>
<keyword evidence="13" id="KW-0966">Cell projection</keyword>
<evidence type="ECO:0000256" key="10">
    <source>
        <dbReference type="ARBA" id="ARBA00025044"/>
    </source>
</evidence>
<dbReference type="RefSeq" id="WP_015500493.1">
    <property type="nucleotide sequence ID" value="NC_020911.1"/>
</dbReference>
<reference evidence="13 14" key="1">
    <citation type="journal article" date="2013" name="PLoS ONE">
        <title>Poles Apart: Arctic and Antarctic Octadecabacter strains Share High Genome Plasticity and a New Type of Xanthorhodopsin.</title>
        <authorList>
            <person name="Vollmers J."/>
            <person name="Voget S."/>
            <person name="Dietrich S."/>
            <person name="Gollnow K."/>
            <person name="Smits M."/>
            <person name="Meyer K."/>
            <person name="Brinkhoff T."/>
            <person name="Simon M."/>
            <person name="Daniel R."/>
        </authorList>
    </citation>
    <scope>NUCLEOTIDE SEQUENCE [LARGE SCALE GENOMIC DNA]</scope>
    <source>
        <strain evidence="13 14">307</strain>
    </source>
</reference>
<dbReference type="SUPFAM" id="SSF101801">
    <property type="entry name" value="Surface presentation of antigens (SPOA)"/>
    <property type="match status" value="1"/>
</dbReference>
<name>M9R7A1_9RHOB</name>
<protein>
    <recommendedName>
        <fullName evidence="4 11">Flagellar motor switch protein FliM</fullName>
    </recommendedName>
</protein>
<dbReference type="eggNOG" id="COG1868">
    <property type="taxonomic scope" value="Bacteria"/>
</dbReference>
<dbReference type="InterPro" id="IPR036429">
    <property type="entry name" value="SpoA-like_sf"/>
</dbReference>
<keyword evidence="14" id="KW-1185">Reference proteome</keyword>
<dbReference type="PRINTS" id="PR00955">
    <property type="entry name" value="FLGMOTORFLIM"/>
</dbReference>
<comment type="function">
    <text evidence="10">FliM is one of three proteins (FliG, FliN, FliM) that forms the rotor-mounted switch complex (C ring), located at the base of the basal body. This complex interacts with the CheY and CheZ chemotaxis proteins, in addition to contacting components of the motor that determine the direction of flagellar rotation.</text>
</comment>
<evidence type="ECO:0000256" key="3">
    <source>
        <dbReference type="ARBA" id="ARBA00011049"/>
    </source>
</evidence>
<evidence type="ECO:0000313" key="13">
    <source>
        <dbReference type="EMBL" id="AGI68504.1"/>
    </source>
</evidence>
<dbReference type="GO" id="GO:0005886">
    <property type="term" value="C:plasma membrane"/>
    <property type="evidence" value="ECO:0007669"/>
    <property type="project" value="UniProtKB-SubCell"/>
</dbReference>
<dbReference type="STRING" id="391626.OAN307_c29540"/>
<dbReference type="Proteomes" id="UP000005307">
    <property type="component" value="Chromosome"/>
</dbReference>
<keyword evidence="13" id="KW-0969">Cilium</keyword>
<dbReference type="InterPro" id="IPR028976">
    <property type="entry name" value="CheC-like_sf"/>
</dbReference>
<evidence type="ECO:0000256" key="6">
    <source>
        <dbReference type="ARBA" id="ARBA00022500"/>
    </source>
</evidence>
<feature type="domain" description="Flagellar motor switch protein FliN-like C-terminal" evidence="12">
    <location>
        <begin position="252"/>
        <end position="319"/>
    </location>
</feature>
<evidence type="ECO:0000256" key="7">
    <source>
        <dbReference type="ARBA" id="ARBA00022779"/>
    </source>
</evidence>
<evidence type="ECO:0000256" key="8">
    <source>
        <dbReference type="ARBA" id="ARBA00023136"/>
    </source>
</evidence>
<dbReference type="EMBL" id="CP003740">
    <property type="protein sequence ID" value="AGI68504.1"/>
    <property type="molecule type" value="Genomic_DNA"/>
</dbReference>
<dbReference type="GO" id="GO:0009425">
    <property type="term" value="C:bacterial-type flagellum basal body"/>
    <property type="evidence" value="ECO:0007669"/>
    <property type="project" value="UniProtKB-SubCell"/>
</dbReference>
<evidence type="ECO:0000313" key="14">
    <source>
        <dbReference type="Proteomes" id="UP000005307"/>
    </source>
</evidence>
<keyword evidence="9" id="KW-0975">Bacterial flagellum</keyword>
<dbReference type="HOGENOM" id="CLU_052646_1_0_5"/>
<dbReference type="PANTHER" id="PTHR30034:SF6">
    <property type="entry name" value="YOP PROTEINS TRANSLOCATION PROTEIN Q"/>
    <property type="match status" value="1"/>
</dbReference>
<keyword evidence="7" id="KW-0283">Flagellar rotation</keyword>
<dbReference type="GO" id="GO:0071978">
    <property type="term" value="P:bacterial-type flagellum-dependent swarming motility"/>
    <property type="evidence" value="ECO:0007669"/>
    <property type="project" value="TreeGrafter"/>
</dbReference>
<dbReference type="OrthoDB" id="7421075at2"/>
<comment type="similarity">
    <text evidence="3">Belongs to the FliM family.</text>
</comment>
<dbReference type="SUPFAM" id="SSF103039">
    <property type="entry name" value="CheC-like"/>
    <property type="match status" value="1"/>
</dbReference>
<organism evidence="13 14">
    <name type="scientific">Octadecabacter antarcticus 307</name>
    <dbReference type="NCBI Taxonomy" id="391626"/>
    <lineage>
        <taxon>Bacteria</taxon>
        <taxon>Pseudomonadati</taxon>
        <taxon>Pseudomonadota</taxon>
        <taxon>Alphaproteobacteria</taxon>
        <taxon>Rhodobacterales</taxon>
        <taxon>Roseobacteraceae</taxon>
        <taxon>Octadecabacter</taxon>
    </lineage>
</organism>
<dbReference type="PANTHER" id="PTHR30034">
    <property type="entry name" value="FLAGELLAR MOTOR SWITCH PROTEIN FLIM"/>
    <property type="match status" value="1"/>
</dbReference>
<proteinExistence type="inferred from homology"/>
<dbReference type="AlphaFoldDB" id="M9R7A1"/>